<evidence type="ECO:0008006" key="4">
    <source>
        <dbReference type="Google" id="ProtNLM"/>
    </source>
</evidence>
<organism evidence="2 3">
    <name type="scientific">Zymoseptoria tritici (strain ST99CH_3D7)</name>
    <dbReference type="NCBI Taxonomy" id="1276538"/>
    <lineage>
        <taxon>Eukaryota</taxon>
        <taxon>Fungi</taxon>
        <taxon>Dikarya</taxon>
        <taxon>Ascomycota</taxon>
        <taxon>Pezizomycotina</taxon>
        <taxon>Dothideomycetes</taxon>
        <taxon>Dothideomycetidae</taxon>
        <taxon>Mycosphaerellales</taxon>
        <taxon>Mycosphaerellaceae</taxon>
        <taxon>Zymoseptoria</taxon>
    </lineage>
</organism>
<proteinExistence type="predicted"/>
<protein>
    <recommendedName>
        <fullName evidence="4">Invertebrate defensins family profile domain-containing protein</fullName>
    </recommendedName>
</protein>
<keyword evidence="1" id="KW-0732">Signal</keyword>
<keyword evidence="3" id="KW-1185">Reference proteome</keyword>
<dbReference type="Proteomes" id="UP000215127">
    <property type="component" value="Chromosome 2"/>
</dbReference>
<evidence type="ECO:0000313" key="3">
    <source>
        <dbReference type="Proteomes" id="UP000215127"/>
    </source>
</evidence>
<name>A0A1X7RJL8_ZYMT9</name>
<dbReference type="EMBL" id="LT853693">
    <property type="protein sequence ID" value="SMQ47391.1"/>
    <property type="molecule type" value="Genomic_DNA"/>
</dbReference>
<feature type="chain" id="PRO_5012507842" description="Invertebrate defensins family profile domain-containing protein" evidence="1">
    <location>
        <begin position="22"/>
        <end position="73"/>
    </location>
</feature>
<reference evidence="2 3" key="1">
    <citation type="submission" date="2016-06" db="EMBL/GenBank/DDBJ databases">
        <authorList>
            <person name="Kjaerup R.B."/>
            <person name="Dalgaard T.S."/>
            <person name="Juul-Madsen H.R."/>
        </authorList>
    </citation>
    <scope>NUCLEOTIDE SEQUENCE [LARGE SCALE GENOMIC DNA]</scope>
</reference>
<evidence type="ECO:0000313" key="2">
    <source>
        <dbReference type="EMBL" id="SMQ47391.1"/>
    </source>
</evidence>
<feature type="signal peptide" evidence="1">
    <location>
        <begin position="1"/>
        <end position="21"/>
    </location>
</feature>
<dbReference type="AlphaFoldDB" id="A0A1X7RJL8"/>
<gene>
    <name evidence="2" type="ORF">ZT3D7_G2539</name>
</gene>
<accession>A0A1X7RJL8</accession>
<sequence>MKLSTHLFYLAAALFAGEVMSTPVAAAAAEAEAGDVLHHDSIQARSICHGKICNKWGLGGCCHDSACQNNRCT</sequence>
<evidence type="ECO:0000256" key="1">
    <source>
        <dbReference type="SAM" id="SignalP"/>
    </source>
</evidence>